<evidence type="ECO:0000313" key="12">
    <source>
        <dbReference type="EMBL" id="KAG2570423.1"/>
    </source>
</evidence>
<dbReference type="InterPro" id="IPR052035">
    <property type="entry name" value="ZnF_BED_domain_contain"/>
</dbReference>
<name>A0A8T0Q913_PANVG</name>
<evidence type="ECO:0000259" key="11">
    <source>
        <dbReference type="PROSITE" id="PS50808"/>
    </source>
</evidence>
<dbReference type="SUPFAM" id="SSF53098">
    <property type="entry name" value="Ribonuclease H-like"/>
    <property type="match status" value="1"/>
</dbReference>
<proteinExistence type="predicted"/>
<evidence type="ECO:0000256" key="2">
    <source>
        <dbReference type="ARBA" id="ARBA00011738"/>
    </source>
</evidence>
<dbReference type="Pfam" id="PF02892">
    <property type="entry name" value="zf-BED"/>
    <property type="match status" value="1"/>
</dbReference>
<keyword evidence="13" id="KW-1185">Reference proteome</keyword>
<dbReference type="InterPro" id="IPR012337">
    <property type="entry name" value="RNaseH-like_sf"/>
</dbReference>
<keyword evidence="8" id="KW-0804">Transcription</keyword>
<keyword evidence="9" id="KW-0539">Nucleus</keyword>
<evidence type="ECO:0000256" key="5">
    <source>
        <dbReference type="ARBA" id="ARBA00022833"/>
    </source>
</evidence>
<evidence type="ECO:0000256" key="3">
    <source>
        <dbReference type="ARBA" id="ARBA00022723"/>
    </source>
</evidence>
<dbReference type="EMBL" id="CM029049">
    <property type="protein sequence ID" value="KAG2570423.1"/>
    <property type="molecule type" value="Genomic_DNA"/>
</dbReference>
<dbReference type="GO" id="GO:0003677">
    <property type="term" value="F:DNA binding"/>
    <property type="evidence" value="ECO:0007669"/>
    <property type="project" value="UniProtKB-KW"/>
</dbReference>
<evidence type="ECO:0000256" key="9">
    <source>
        <dbReference type="ARBA" id="ARBA00023242"/>
    </source>
</evidence>
<dbReference type="PROSITE" id="PS50808">
    <property type="entry name" value="ZF_BED"/>
    <property type="match status" value="1"/>
</dbReference>
<dbReference type="Proteomes" id="UP000823388">
    <property type="component" value="Chromosome 7K"/>
</dbReference>
<dbReference type="InterPro" id="IPR025525">
    <property type="entry name" value="hAT-like_transposase_RNase-H"/>
</dbReference>
<dbReference type="AlphaFoldDB" id="A0A8T0Q913"/>
<evidence type="ECO:0000256" key="6">
    <source>
        <dbReference type="ARBA" id="ARBA00023015"/>
    </source>
</evidence>
<gene>
    <name evidence="12" type="ORF">PVAP13_7KG053036</name>
</gene>
<keyword evidence="7" id="KW-0238">DNA-binding</keyword>
<evidence type="ECO:0000256" key="8">
    <source>
        <dbReference type="ARBA" id="ARBA00023163"/>
    </source>
</evidence>
<accession>A0A8T0Q913</accession>
<dbReference type="Pfam" id="PF05699">
    <property type="entry name" value="Dimer_Tnp_hAT"/>
    <property type="match status" value="1"/>
</dbReference>
<dbReference type="PANTHER" id="PTHR46481">
    <property type="entry name" value="ZINC FINGER BED DOMAIN-CONTAINING PROTEIN 4"/>
    <property type="match status" value="1"/>
</dbReference>
<comment type="subunit">
    <text evidence="2">Homodimer.</text>
</comment>
<dbReference type="Pfam" id="PF14372">
    <property type="entry name" value="hAT-like_RNase-H"/>
    <property type="match status" value="1"/>
</dbReference>
<feature type="domain" description="BED-type" evidence="11">
    <location>
        <begin position="1"/>
        <end position="38"/>
    </location>
</feature>
<protein>
    <recommendedName>
        <fullName evidence="11">BED-type domain-containing protein</fullName>
    </recommendedName>
</protein>
<comment type="subcellular location">
    <subcellularLocation>
        <location evidence="1">Nucleus</location>
    </subcellularLocation>
</comment>
<keyword evidence="4 10" id="KW-0863">Zinc-finger</keyword>
<keyword evidence="3" id="KW-0479">Metal-binding</keyword>
<evidence type="ECO:0000313" key="13">
    <source>
        <dbReference type="Proteomes" id="UP000823388"/>
    </source>
</evidence>
<dbReference type="GO" id="GO:0008270">
    <property type="term" value="F:zinc ion binding"/>
    <property type="evidence" value="ECO:0007669"/>
    <property type="project" value="UniProtKB-KW"/>
</dbReference>
<evidence type="ECO:0000256" key="4">
    <source>
        <dbReference type="ARBA" id="ARBA00022771"/>
    </source>
</evidence>
<organism evidence="12 13">
    <name type="scientific">Panicum virgatum</name>
    <name type="common">Blackwell switchgrass</name>
    <dbReference type="NCBI Taxonomy" id="38727"/>
    <lineage>
        <taxon>Eukaryota</taxon>
        <taxon>Viridiplantae</taxon>
        <taxon>Streptophyta</taxon>
        <taxon>Embryophyta</taxon>
        <taxon>Tracheophyta</taxon>
        <taxon>Spermatophyta</taxon>
        <taxon>Magnoliopsida</taxon>
        <taxon>Liliopsida</taxon>
        <taxon>Poales</taxon>
        <taxon>Poaceae</taxon>
        <taxon>PACMAD clade</taxon>
        <taxon>Panicoideae</taxon>
        <taxon>Panicodae</taxon>
        <taxon>Paniceae</taxon>
        <taxon>Panicinae</taxon>
        <taxon>Panicum</taxon>
        <taxon>Panicum sect. Hiantes</taxon>
    </lineage>
</organism>
<keyword evidence="6" id="KW-0805">Transcription regulation</keyword>
<dbReference type="InterPro" id="IPR003656">
    <property type="entry name" value="Znf_BED"/>
</dbReference>
<dbReference type="GO" id="GO:0046983">
    <property type="term" value="F:protein dimerization activity"/>
    <property type="evidence" value="ECO:0007669"/>
    <property type="project" value="InterPro"/>
</dbReference>
<reference evidence="12 13" key="1">
    <citation type="submission" date="2020-05" db="EMBL/GenBank/DDBJ databases">
        <title>WGS assembly of Panicum virgatum.</title>
        <authorList>
            <person name="Lovell J.T."/>
            <person name="Jenkins J."/>
            <person name="Shu S."/>
            <person name="Juenger T.E."/>
            <person name="Schmutz J."/>
        </authorList>
    </citation>
    <scope>NUCLEOTIDE SEQUENCE [LARGE SCALE GENOMIC DNA]</scope>
    <source>
        <strain evidence="13">cv. AP13</strain>
    </source>
</reference>
<sequence>MTKAKCRFCHKSYVYHQGGATSQLNRHLSRCTQFLNKLAKAKRQLAQGTLNYVADDGCIVVNPTEYDHEHTRKLIAKMIIVHEYSFRMVEHKWFNILMKWMNSNYESIGRKTIKNECMKVYESEKEQLRKSLREAESICLTTDLWTSNKNVQYMCLVAHYIDSDWVLQCRVLNFLEVDPPHTSLVIAHAVFECLVEWKIEDKVMSITLDNASNNDTATTNLSAKLLTRKNGQFDPKYFHVRCAAHIVNLVVNDGLNQIEGLISDLRNTVKYFKRSPSRLYKFVEVCNDYSIEVGKCLSLDVKTRWNSTYKMFDTCIEYRSAFGYYAQVDQNYAWKPTESEWNIYEKIRPILGEMAGATTAFSGSVYPTANVFYPYILKKIGATMLDKFDKYWEEKNNVIVNATVLDPRFKMRYIQFYFNGLYGSSSLSTAQLTSSSKETTSSVACLVSSEFQSFLKSSASESSKSELLIYLDEANNSLNDKNFNLLRYWKVNALRFPVVSSMAKKFLAVPASSVSSESTFSCGGRILDDHRSSLKLATVQALVCASSWIRGSKNPPVILVCDF</sequence>
<dbReference type="InterPro" id="IPR008906">
    <property type="entry name" value="HATC_C_dom"/>
</dbReference>
<evidence type="ECO:0000256" key="10">
    <source>
        <dbReference type="PROSITE-ProRule" id="PRU00027"/>
    </source>
</evidence>
<evidence type="ECO:0000256" key="7">
    <source>
        <dbReference type="ARBA" id="ARBA00023125"/>
    </source>
</evidence>
<dbReference type="PANTHER" id="PTHR46481:SF10">
    <property type="entry name" value="ZINC FINGER BED DOMAIN-CONTAINING PROTEIN 39"/>
    <property type="match status" value="1"/>
</dbReference>
<comment type="caution">
    <text evidence="12">The sequence shown here is derived from an EMBL/GenBank/DDBJ whole genome shotgun (WGS) entry which is preliminary data.</text>
</comment>
<keyword evidence="5" id="KW-0862">Zinc</keyword>
<evidence type="ECO:0000256" key="1">
    <source>
        <dbReference type="ARBA" id="ARBA00004123"/>
    </source>
</evidence>
<dbReference type="GO" id="GO:0005634">
    <property type="term" value="C:nucleus"/>
    <property type="evidence" value="ECO:0007669"/>
    <property type="project" value="UniProtKB-SubCell"/>
</dbReference>